<reference evidence="6" key="1">
    <citation type="journal article" date="2020" name="Fungal Divers.">
        <title>Resolving the Mortierellaceae phylogeny through synthesis of multi-gene phylogenetics and phylogenomics.</title>
        <authorList>
            <person name="Vandepol N."/>
            <person name="Liber J."/>
            <person name="Desiro A."/>
            <person name="Na H."/>
            <person name="Kennedy M."/>
            <person name="Barry K."/>
            <person name="Grigoriev I.V."/>
            <person name="Miller A.N."/>
            <person name="O'Donnell K."/>
            <person name="Stajich J.E."/>
            <person name="Bonito G."/>
        </authorList>
    </citation>
    <scope>NUCLEOTIDE SEQUENCE</scope>
    <source>
        <strain evidence="6">NVP1</strain>
    </source>
</reference>
<evidence type="ECO:0000259" key="4">
    <source>
        <dbReference type="PROSITE" id="PS50089"/>
    </source>
</evidence>
<feature type="compositionally biased region" description="Low complexity" evidence="3">
    <location>
        <begin position="321"/>
        <end position="341"/>
    </location>
</feature>
<feature type="compositionally biased region" description="Low complexity" evidence="3">
    <location>
        <begin position="288"/>
        <end position="302"/>
    </location>
</feature>
<dbReference type="InterPro" id="IPR036361">
    <property type="entry name" value="SAP_dom_sf"/>
</dbReference>
<feature type="region of interest" description="Disordered" evidence="3">
    <location>
        <begin position="266"/>
        <end position="466"/>
    </location>
</feature>
<evidence type="ECO:0008006" key="8">
    <source>
        <dbReference type="Google" id="ProtNLM"/>
    </source>
</evidence>
<evidence type="ECO:0000256" key="3">
    <source>
        <dbReference type="SAM" id="MobiDB-lite"/>
    </source>
</evidence>
<proteinExistence type="predicted"/>
<dbReference type="InterPro" id="IPR013083">
    <property type="entry name" value="Znf_RING/FYVE/PHD"/>
</dbReference>
<evidence type="ECO:0000313" key="6">
    <source>
        <dbReference type="EMBL" id="KAF9331551.1"/>
    </source>
</evidence>
<dbReference type="SMART" id="SM00463">
    <property type="entry name" value="SMR"/>
    <property type="match status" value="1"/>
</dbReference>
<dbReference type="PROSITE" id="PS50089">
    <property type="entry name" value="ZF_RING_2"/>
    <property type="match status" value="1"/>
</dbReference>
<dbReference type="SUPFAM" id="SSF160443">
    <property type="entry name" value="SMR domain-like"/>
    <property type="match status" value="1"/>
</dbReference>
<dbReference type="PANTHER" id="PTHR47417">
    <property type="entry name" value="SMR DOMAIN-CONTAINING PROTEIN YPL199C"/>
    <property type="match status" value="1"/>
</dbReference>
<feature type="compositionally biased region" description="Gly residues" evidence="3">
    <location>
        <begin position="277"/>
        <end position="287"/>
    </location>
</feature>
<dbReference type="SMART" id="SM01162">
    <property type="entry name" value="DUF1771"/>
    <property type="match status" value="1"/>
</dbReference>
<dbReference type="SUPFAM" id="SSF57850">
    <property type="entry name" value="RING/U-box"/>
    <property type="match status" value="1"/>
</dbReference>
<protein>
    <recommendedName>
        <fullName evidence="8">RING-type domain-containing protein</fullName>
    </recommendedName>
</protein>
<evidence type="ECO:0000256" key="1">
    <source>
        <dbReference type="PROSITE-ProRule" id="PRU00175"/>
    </source>
</evidence>
<feature type="domain" description="RING-type" evidence="4">
    <location>
        <begin position="553"/>
        <end position="592"/>
    </location>
</feature>
<keyword evidence="2" id="KW-0175">Coiled coil</keyword>
<feature type="compositionally biased region" description="Low complexity" evidence="3">
    <location>
        <begin position="450"/>
        <end position="466"/>
    </location>
</feature>
<dbReference type="GO" id="GO:0008270">
    <property type="term" value="F:zinc ion binding"/>
    <property type="evidence" value="ECO:0007669"/>
    <property type="project" value="UniProtKB-KW"/>
</dbReference>
<evidence type="ECO:0000259" key="5">
    <source>
        <dbReference type="PROSITE" id="PS50828"/>
    </source>
</evidence>
<comment type="caution">
    <text evidence="6">The sequence shown here is derived from an EMBL/GenBank/DDBJ whole genome shotgun (WGS) entry which is preliminary data.</text>
</comment>
<evidence type="ECO:0000256" key="2">
    <source>
        <dbReference type="SAM" id="Coils"/>
    </source>
</evidence>
<feature type="compositionally biased region" description="Pro residues" evidence="3">
    <location>
        <begin position="375"/>
        <end position="387"/>
    </location>
</feature>
<dbReference type="InterPro" id="IPR002625">
    <property type="entry name" value="Smr_dom"/>
</dbReference>
<feature type="coiled-coil region" evidence="2">
    <location>
        <begin position="506"/>
        <end position="533"/>
    </location>
</feature>
<keyword evidence="1" id="KW-0862">Zinc</keyword>
<organism evidence="6 7">
    <name type="scientific">Podila minutissima</name>
    <dbReference type="NCBI Taxonomy" id="64525"/>
    <lineage>
        <taxon>Eukaryota</taxon>
        <taxon>Fungi</taxon>
        <taxon>Fungi incertae sedis</taxon>
        <taxon>Mucoromycota</taxon>
        <taxon>Mortierellomycotina</taxon>
        <taxon>Mortierellomycetes</taxon>
        <taxon>Mortierellales</taxon>
        <taxon>Mortierellaceae</taxon>
        <taxon>Podila</taxon>
    </lineage>
</organism>
<feature type="domain" description="Smr" evidence="5">
    <location>
        <begin position="85"/>
        <end position="161"/>
    </location>
</feature>
<dbReference type="PROSITE" id="PS50828">
    <property type="entry name" value="SMR"/>
    <property type="match status" value="1"/>
</dbReference>
<dbReference type="InterPro" id="IPR053020">
    <property type="entry name" value="Smr_domain_protein"/>
</dbReference>
<dbReference type="Proteomes" id="UP000696485">
    <property type="component" value="Unassembled WGS sequence"/>
</dbReference>
<dbReference type="InterPro" id="IPR036063">
    <property type="entry name" value="Smr_dom_sf"/>
</dbReference>
<dbReference type="InterPro" id="IPR001841">
    <property type="entry name" value="Znf_RING"/>
</dbReference>
<dbReference type="Gene3D" id="3.30.1370.110">
    <property type="match status" value="1"/>
</dbReference>
<evidence type="ECO:0000313" key="7">
    <source>
        <dbReference type="Proteomes" id="UP000696485"/>
    </source>
</evidence>
<dbReference type="EMBL" id="JAAAUY010000315">
    <property type="protein sequence ID" value="KAF9331551.1"/>
    <property type="molecule type" value="Genomic_DNA"/>
</dbReference>
<name>A0A9P5VM24_9FUNG</name>
<dbReference type="PANTHER" id="PTHR47417:SF1">
    <property type="entry name" value="SMR DOMAIN-CONTAINING PROTEIN YPL199C"/>
    <property type="match status" value="1"/>
</dbReference>
<dbReference type="Pfam" id="PF13920">
    <property type="entry name" value="zf-C3HC4_3"/>
    <property type="match status" value="1"/>
</dbReference>
<dbReference type="Pfam" id="PF08590">
    <property type="entry name" value="DUF1771"/>
    <property type="match status" value="1"/>
</dbReference>
<dbReference type="InterPro" id="IPR013899">
    <property type="entry name" value="DUF1771"/>
</dbReference>
<dbReference type="AlphaFoldDB" id="A0A9P5VM24"/>
<dbReference type="CDD" id="cd16500">
    <property type="entry name" value="RING-HC_CARP"/>
    <property type="match status" value="1"/>
</dbReference>
<gene>
    <name evidence="6" type="ORF">BG006_005576</name>
</gene>
<feature type="compositionally biased region" description="Polar residues" evidence="3">
    <location>
        <begin position="430"/>
        <end position="449"/>
    </location>
</feature>
<dbReference type="Gene3D" id="3.30.40.10">
    <property type="entry name" value="Zinc/RING finger domain, C3HC4 (zinc finger)"/>
    <property type="match status" value="1"/>
</dbReference>
<keyword evidence="1" id="KW-0863">Zinc-finger</keyword>
<sequence>MGSAVSSSAGSREPEHYRQLAIKNANLRGQCFEQSRAAYQSGNGAKAKELSNQGKEYGKEMERYNRIARDMIFYANNFHRPVHELDLHGLKVSEALDTTRDRLRTFIKNKESHLVIIVGQGNNSLNKIAKIKPAVAQLVQDFQVKATPNKPNAGCIYIEPAVGVADFGWIDGFFRGLVNFVVSFLRSRVYKMDYTGLSKLNIKTLRGYLLSYNISTQGMIEKQDLIKAIQSLKPIPETSEVYFRGHLPDTPEKSISLFEEIVNFGRPSTTSDSTAGSGSGSGSGSGPGQRNSSSSDSSDGWSWDLDKFFSRLFGGDDTPATQSNRPSRSQPQPQPQTQNRPSQPPPRQPYSNTTRPSAGPAPGTAYRPTAQPQPHYRPPAGHPPPMNTQPWPSTYRPPSSTQSSPRPAHPYSPSTQSSAPQTPRPGQHARPSTSAASSPGARASQSTNGTASGSRHATATTTTTTSSTTITMTLEQVMVSKADPSTLSIKAIKAILDSSFVTYVGVVEKKDLVDRLQKLIDNTRAEQAMVQEQEVEAKKSPTSSAATEDDNLCKICCDAALNCVMLNCNHMSTCMDCGKLIMEGSRMCPICREYVVKLLHVFRA</sequence>
<keyword evidence="1" id="KW-0479">Metal-binding</keyword>
<dbReference type="SUPFAM" id="SSF68906">
    <property type="entry name" value="SAP domain"/>
    <property type="match status" value="1"/>
</dbReference>
<dbReference type="Pfam" id="PF01713">
    <property type="entry name" value="Smr"/>
    <property type="match status" value="1"/>
</dbReference>
<keyword evidence="7" id="KW-1185">Reference proteome</keyword>
<feature type="compositionally biased region" description="Low complexity" evidence="3">
    <location>
        <begin position="392"/>
        <end position="421"/>
    </location>
</feature>
<accession>A0A9P5VM24</accession>